<organism evidence="2 3">
    <name type="scientific">Sphingobacterium oryzagri</name>
    <dbReference type="NCBI Taxonomy" id="3025669"/>
    <lineage>
        <taxon>Bacteria</taxon>
        <taxon>Pseudomonadati</taxon>
        <taxon>Bacteroidota</taxon>
        <taxon>Sphingobacteriia</taxon>
        <taxon>Sphingobacteriales</taxon>
        <taxon>Sphingobacteriaceae</taxon>
        <taxon>Sphingobacterium</taxon>
    </lineage>
</organism>
<evidence type="ECO:0000313" key="2">
    <source>
        <dbReference type="EMBL" id="WDF70766.1"/>
    </source>
</evidence>
<evidence type="ECO:0000259" key="1">
    <source>
        <dbReference type="Pfam" id="PF01323"/>
    </source>
</evidence>
<keyword evidence="3" id="KW-1185">Reference proteome</keyword>
<name>A0ABY7WQS4_9SPHI</name>
<dbReference type="CDD" id="cd03024">
    <property type="entry name" value="DsbA_FrnE"/>
    <property type="match status" value="1"/>
</dbReference>
<dbReference type="Gene3D" id="3.40.30.10">
    <property type="entry name" value="Glutaredoxin"/>
    <property type="match status" value="1"/>
</dbReference>
<dbReference type="PANTHER" id="PTHR13887">
    <property type="entry name" value="GLUTATHIONE S-TRANSFERASE KAPPA"/>
    <property type="match status" value="1"/>
</dbReference>
<accession>A0ABY7WQS4</accession>
<dbReference type="SUPFAM" id="SSF52833">
    <property type="entry name" value="Thioredoxin-like"/>
    <property type="match status" value="1"/>
</dbReference>
<proteinExistence type="predicted"/>
<dbReference type="Proteomes" id="UP001221558">
    <property type="component" value="Chromosome"/>
</dbReference>
<dbReference type="InterPro" id="IPR001853">
    <property type="entry name" value="DSBA-like_thioredoxin_dom"/>
</dbReference>
<protein>
    <submittedName>
        <fullName evidence="2">DsbA family oxidoreductase</fullName>
    </submittedName>
</protein>
<dbReference type="PANTHER" id="PTHR13887:SF41">
    <property type="entry name" value="THIOREDOXIN SUPERFAMILY PROTEIN"/>
    <property type="match status" value="1"/>
</dbReference>
<dbReference type="EMBL" id="CP117880">
    <property type="protein sequence ID" value="WDF70766.1"/>
    <property type="molecule type" value="Genomic_DNA"/>
</dbReference>
<gene>
    <name evidence="2" type="ORF">PQ465_10400</name>
</gene>
<feature type="domain" description="DSBA-like thioredoxin" evidence="1">
    <location>
        <begin position="7"/>
        <end position="209"/>
    </location>
</feature>
<dbReference type="RefSeq" id="WP_274269470.1">
    <property type="nucleotide sequence ID" value="NZ_CP117880.1"/>
</dbReference>
<reference evidence="2 3" key="1">
    <citation type="submission" date="2023-02" db="EMBL/GenBank/DDBJ databases">
        <title>Genome sequence of Sphingobacterium sp. KACC 22765.</title>
        <authorList>
            <person name="Kim S."/>
            <person name="Heo J."/>
            <person name="Kwon S.-W."/>
        </authorList>
    </citation>
    <scope>NUCLEOTIDE SEQUENCE [LARGE SCALE GENOMIC DNA]</scope>
    <source>
        <strain evidence="2 3">KACC 22765</strain>
    </source>
</reference>
<dbReference type="InterPro" id="IPR036249">
    <property type="entry name" value="Thioredoxin-like_sf"/>
</dbReference>
<dbReference type="Pfam" id="PF01323">
    <property type="entry name" value="DSBA"/>
    <property type="match status" value="1"/>
</dbReference>
<evidence type="ECO:0000313" key="3">
    <source>
        <dbReference type="Proteomes" id="UP001221558"/>
    </source>
</evidence>
<sequence>MAEKMKVEVWSDVMCPFCYIGKRRFEKALADLPFKEEIELEWKSYQLNPYLETDTTTNYYENLANSKGMPRAQAEAMCDQVTAMAKTENLDFLLDKAVVANSFRAHELAHFAKRYGKQDQAEELLFHAHFTTGENIDDIDVLKRIASELGLDVSALEHALENKVFEDAVRQDIYEAKQVGVRGVPFFVYDRKYAISGAQDATVFRQTIQKAFDEWTDQKNSNIAVTEGPSCGPDGC</sequence>